<evidence type="ECO:0000256" key="8">
    <source>
        <dbReference type="SAM" id="Phobius"/>
    </source>
</evidence>
<feature type="transmembrane region" description="Helical" evidence="8">
    <location>
        <begin position="130"/>
        <end position="149"/>
    </location>
</feature>
<comment type="caution">
    <text evidence="9">The sequence shown here is derived from an EMBL/GenBank/DDBJ whole genome shotgun (WGS) entry which is preliminary data.</text>
</comment>
<evidence type="ECO:0000256" key="2">
    <source>
        <dbReference type="ARBA" id="ARBA00010145"/>
    </source>
</evidence>
<evidence type="ECO:0000256" key="1">
    <source>
        <dbReference type="ARBA" id="ARBA00004651"/>
    </source>
</evidence>
<feature type="transmembrane region" description="Helical" evidence="8">
    <location>
        <begin position="242"/>
        <end position="261"/>
    </location>
</feature>
<comment type="subcellular location">
    <subcellularLocation>
        <location evidence="1">Cell membrane</location>
        <topology evidence="1">Multi-pass membrane protein</topology>
    </subcellularLocation>
</comment>
<dbReference type="PANTHER" id="PTHR36838">
    <property type="entry name" value="AUXIN EFFLUX CARRIER FAMILY PROTEIN"/>
    <property type="match status" value="1"/>
</dbReference>
<accession>A0AAJ1MP10</accession>
<evidence type="ECO:0000256" key="4">
    <source>
        <dbReference type="ARBA" id="ARBA00022475"/>
    </source>
</evidence>
<keyword evidence="5 8" id="KW-0812">Transmembrane</keyword>
<feature type="transmembrane region" description="Helical" evidence="8">
    <location>
        <begin position="103"/>
        <end position="124"/>
    </location>
</feature>
<keyword evidence="4" id="KW-1003">Cell membrane</keyword>
<dbReference type="Proteomes" id="UP001221217">
    <property type="component" value="Unassembled WGS sequence"/>
</dbReference>
<feature type="transmembrane region" description="Helical" evidence="8">
    <location>
        <begin position="33"/>
        <end position="51"/>
    </location>
</feature>
<dbReference type="EMBL" id="JAQQAL010000022">
    <property type="protein sequence ID" value="MDC7227074.1"/>
    <property type="molecule type" value="Genomic_DNA"/>
</dbReference>
<evidence type="ECO:0000256" key="7">
    <source>
        <dbReference type="ARBA" id="ARBA00023136"/>
    </source>
</evidence>
<keyword evidence="3" id="KW-0813">Transport</keyword>
<dbReference type="GO" id="GO:0005886">
    <property type="term" value="C:plasma membrane"/>
    <property type="evidence" value="ECO:0007669"/>
    <property type="project" value="UniProtKB-SubCell"/>
</dbReference>
<name>A0AAJ1MP10_9SPIO</name>
<keyword evidence="7 8" id="KW-0472">Membrane</keyword>
<dbReference type="InterPro" id="IPR004776">
    <property type="entry name" value="Mem_transp_PIN-like"/>
</dbReference>
<feature type="transmembrane region" description="Helical" evidence="8">
    <location>
        <begin position="273"/>
        <end position="294"/>
    </location>
</feature>
<dbReference type="InterPro" id="IPR038770">
    <property type="entry name" value="Na+/solute_symporter_sf"/>
</dbReference>
<dbReference type="Pfam" id="PF03547">
    <property type="entry name" value="Mem_trans"/>
    <property type="match status" value="2"/>
</dbReference>
<feature type="transmembrane region" description="Helical" evidence="8">
    <location>
        <begin position="180"/>
        <end position="200"/>
    </location>
</feature>
<organism evidence="9 10">
    <name type="scientific">Candidatus Thalassospirochaeta sargassi</name>
    <dbReference type="NCBI Taxonomy" id="3119039"/>
    <lineage>
        <taxon>Bacteria</taxon>
        <taxon>Pseudomonadati</taxon>
        <taxon>Spirochaetota</taxon>
        <taxon>Spirochaetia</taxon>
        <taxon>Spirochaetales</taxon>
        <taxon>Spirochaetaceae</taxon>
        <taxon>Candidatus Thalassospirochaeta</taxon>
    </lineage>
</organism>
<dbReference type="AlphaFoldDB" id="A0AAJ1MP10"/>
<dbReference type="Gene3D" id="1.20.1530.20">
    <property type="match status" value="1"/>
</dbReference>
<evidence type="ECO:0000313" key="10">
    <source>
        <dbReference type="Proteomes" id="UP001221217"/>
    </source>
</evidence>
<dbReference type="GO" id="GO:0055085">
    <property type="term" value="P:transmembrane transport"/>
    <property type="evidence" value="ECO:0007669"/>
    <property type="project" value="InterPro"/>
</dbReference>
<keyword evidence="6 8" id="KW-1133">Transmembrane helix</keyword>
<gene>
    <name evidence="9" type="ORF">PQJ61_09965</name>
</gene>
<feature type="transmembrane region" description="Helical" evidence="8">
    <location>
        <begin position="156"/>
        <end position="174"/>
    </location>
</feature>
<feature type="transmembrane region" description="Helical" evidence="8">
    <location>
        <begin position="63"/>
        <end position="82"/>
    </location>
</feature>
<comment type="similarity">
    <text evidence="2">Belongs to the auxin efflux carrier (TC 2.A.69) family.</text>
</comment>
<evidence type="ECO:0000256" key="3">
    <source>
        <dbReference type="ARBA" id="ARBA00022448"/>
    </source>
</evidence>
<dbReference type="PANTHER" id="PTHR36838:SF1">
    <property type="entry name" value="SLR1864 PROTEIN"/>
    <property type="match status" value="1"/>
</dbReference>
<reference evidence="9 10" key="1">
    <citation type="submission" date="2022-12" db="EMBL/GenBank/DDBJ databases">
        <title>Metagenome assembled genome from gulf of manar.</title>
        <authorList>
            <person name="Kohli P."/>
            <person name="Pk S."/>
            <person name="Venkata Ramana C."/>
            <person name="Sasikala C."/>
        </authorList>
    </citation>
    <scope>NUCLEOTIDE SEQUENCE [LARGE SCALE GENOMIC DNA]</scope>
    <source>
        <strain evidence="9">JB008</strain>
    </source>
</reference>
<feature type="transmembrane region" description="Helical" evidence="8">
    <location>
        <begin position="6"/>
        <end position="26"/>
    </location>
</feature>
<sequence>MIFSIFIIILPLFAAMGAGFGLSKLFTIDENSLTRVLTDFFMPALVFYSLYTSDIVVTETLRLLGATTMAVFLLIIMAIAYCRASKMSVRAFAPSICFMNSGFLGIPLMALWGGAAAVNIEVVIDQMQTFYIFTIGIIIVSGGFNANGLKEMTRTPLLWAIIAGFFLRFAGIKIPEAVTGIFRFSGEGASALAAFTVGCSMSSRRIILNRHLTAGLVLRFAGGFAAGWLSSIVFGLTGTTKIIMIVATSLPSAVFSYVLPLRYGVNTELAGSMVVVSTLLGIIMIPAAFVLAGMV</sequence>
<evidence type="ECO:0000256" key="6">
    <source>
        <dbReference type="ARBA" id="ARBA00022989"/>
    </source>
</evidence>
<protein>
    <submittedName>
        <fullName evidence="9">AEC family transporter</fullName>
    </submittedName>
</protein>
<evidence type="ECO:0000313" key="9">
    <source>
        <dbReference type="EMBL" id="MDC7227074.1"/>
    </source>
</evidence>
<proteinExistence type="inferred from homology"/>
<feature type="transmembrane region" description="Helical" evidence="8">
    <location>
        <begin position="212"/>
        <end position="236"/>
    </location>
</feature>
<evidence type="ECO:0000256" key="5">
    <source>
        <dbReference type="ARBA" id="ARBA00022692"/>
    </source>
</evidence>